<dbReference type="Proteomes" id="UP000525652">
    <property type="component" value="Unassembled WGS sequence"/>
</dbReference>
<keyword evidence="1" id="KW-0472">Membrane</keyword>
<dbReference type="RefSeq" id="WP_185692054.1">
    <property type="nucleotide sequence ID" value="NZ_JACHVA010000052.1"/>
</dbReference>
<evidence type="ECO:0000313" key="3">
    <source>
        <dbReference type="Proteomes" id="UP000525652"/>
    </source>
</evidence>
<organism evidence="2 3">
    <name type="scientific">Puniceicoccus vermicola</name>
    <dbReference type="NCBI Taxonomy" id="388746"/>
    <lineage>
        <taxon>Bacteria</taxon>
        <taxon>Pseudomonadati</taxon>
        <taxon>Verrucomicrobiota</taxon>
        <taxon>Opitutia</taxon>
        <taxon>Puniceicoccales</taxon>
        <taxon>Puniceicoccaceae</taxon>
        <taxon>Puniceicoccus</taxon>
    </lineage>
</organism>
<evidence type="ECO:0000313" key="2">
    <source>
        <dbReference type="EMBL" id="MBC2601339.1"/>
    </source>
</evidence>
<name>A0A7X1E3U4_9BACT</name>
<keyword evidence="1" id="KW-1133">Transmembrane helix</keyword>
<comment type="caution">
    <text evidence="2">The sequence shown here is derived from an EMBL/GenBank/DDBJ whole genome shotgun (WGS) entry which is preliminary data.</text>
</comment>
<feature type="transmembrane region" description="Helical" evidence="1">
    <location>
        <begin position="7"/>
        <end position="31"/>
    </location>
</feature>
<accession>A0A7X1E3U4</accession>
<reference evidence="2 3" key="1">
    <citation type="submission" date="2020-07" db="EMBL/GenBank/DDBJ databases">
        <authorList>
            <person name="Feng X."/>
        </authorList>
    </citation>
    <scope>NUCLEOTIDE SEQUENCE [LARGE SCALE GENOMIC DNA]</scope>
    <source>
        <strain evidence="2 3">JCM14086</strain>
    </source>
</reference>
<keyword evidence="3" id="KW-1185">Reference proteome</keyword>
<dbReference type="PROSITE" id="PS51257">
    <property type="entry name" value="PROKAR_LIPOPROTEIN"/>
    <property type="match status" value="1"/>
</dbReference>
<dbReference type="EMBL" id="JACHVA010000052">
    <property type="protein sequence ID" value="MBC2601339.1"/>
    <property type="molecule type" value="Genomic_DNA"/>
</dbReference>
<evidence type="ECO:0000256" key="1">
    <source>
        <dbReference type="SAM" id="Phobius"/>
    </source>
</evidence>
<feature type="transmembrane region" description="Helical" evidence="1">
    <location>
        <begin position="37"/>
        <end position="58"/>
    </location>
</feature>
<keyword evidence="1" id="KW-0812">Transmembrane</keyword>
<gene>
    <name evidence="2" type="ORF">H5P30_06070</name>
</gene>
<dbReference type="AlphaFoldDB" id="A0A7X1E3U4"/>
<sequence length="77" mass="7715">MPKQGEAFLKGGIGCLLAFGGMAACAVLVGGTAHIDIGGAVILLVIGGVIGLIINAIYRKGRKDGGDRDPNEPPGEN</sequence>
<protein>
    <submittedName>
        <fullName evidence="2">Uncharacterized protein</fullName>
    </submittedName>
</protein>
<proteinExistence type="predicted"/>